<dbReference type="InterPro" id="IPR018062">
    <property type="entry name" value="HTH_AraC-typ_CS"/>
</dbReference>
<comment type="caution">
    <text evidence="5">The sequence shown here is derived from an EMBL/GenBank/DDBJ whole genome shotgun (WGS) entry which is preliminary data.</text>
</comment>
<evidence type="ECO:0000313" key="5">
    <source>
        <dbReference type="EMBL" id="GGA44771.1"/>
    </source>
</evidence>
<gene>
    <name evidence="5" type="ORF">GCM10011328_19870</name>
</gene>
<reference evidence="6" key="1">
    <citation type="journal article" date="2019" name="Int. J. Syst. Evol. Microbiol.">
        <title>The Global Catalogue of Microorganisms (GCM) 10K type strain sequencing project: providing services to taxonomists for standard genome sequencing and annotation.</title>
        <authorList>
            <consortium name="The Broad Institute Genomics Platform"/>
            <consortium name="The Broad Institute Genome Sequencing Center for Infectious Disease"/>
            <person name="Wu L."/>
            <person name="Ma J."/>
        </authorList>
    </citation>
    <scope>NUCLEOTIDE SEQUENCE [LARGE SCALE GENOMIC DNA]</scope>
    <source>
        <strain evidence="6">CGMCC 1.12806</strain>
    </source>
</reference>
<dbReference type="RefSeq" id="WP_188473093.1">
    <property type="nucleotide sequence ID" value="NZ_BMFZ01000004.1"/>
</dbReference>
<dbReference type="InterPro" id="IPR018060">
    <property type="entry name" value="HTH_AraC"/>
</dbReference>
<name>A0ABQ1GJD9_9GAMM</name>
<evidence type="ECO:0000256" key="2">
    <source>
        <dbReference type="ARBA" id="ARBA00023125"/>
    </source>
</evidence>
<dbReference type="Proteomes" id="UP000627464">
    <property type="component" value="Unassembled WGS sequence"/>
</dbReference>
<dbReference type="InterPro" id="IPR020449">
    <property type="entry name" value="Tscrpt_reg_AraC-type_HTH"/>
</dbReference>
<dbReference type="Gene3D" id="1.10.10.60">
    <property type="entry name" value="Homeodomain-like"/>
    <property type="match status" value="2"/>
</dbReference>
<evidence type="ECO:0000256" key="3">
    <source>
        <dbReference type="ARBA" id="ARBA00023163"/>
    </source>
</evidence>
<dbReference type="InterPro" id="IPR009057">
    <property type="entry name" value="Homeodomain-like_sf"/>
</dbReference>
<sequence length="128" mass="15338">MSARELNQQVIRCVCEWIEDNFDQTLTIAVIAEYCGYSQWHLQKIFKRETGCAIGEYIRNRKLTIIAQRLKDSDESIIYLAERYGFDSQQAFTRTFKKYFSISPYKYRMTSETVEHKYLHPHKCNILY</sequence>
<dbReference type="SUPFAM" id="SSF46689">
    <property type="entry name" value="Homeodomain-like"/>
    <property type="match status" value="2"/>
</dbReference>
<evidence type="ECO:0000259" key="4">
    <source>
        <dbReference type="PROSITE" id="PS01124"/>
    </source>
</evidence>
<proteinExistence type="predicted"/>
<dbReference type="PRINTS" id="PR00032">
    <property type="entry name" value="HTHARAC"/>
</dbReference>
<feature type="domain" description="HTH araC/xylS-type" evidence="4">
    <location>
        <begin position="12"/>
        <end position="110"/>
    </location>
</feature>
<accession>A0ABQ1GJD9</accession>
<keyword evidence="2" id="KW-0238">DNA-binding</keyword>
<keyword evidence="3" id="KW-0804">Transcription</keyword>
<dbReference type="PANTHER" id="PTHR47504">
    <property type="entry name" value="RIGHT ORIGIN-BINDING PROTEIN"/>
    <property type="match status" value="1"/>
</dbReference>
<dbReference type="SMART" id="SM00342">
    <property type="entry name" value="HTH_ARAC"/>
    <property type="match status" value="1"/>
</dbReference>
<dbReference type="Pfam" id="PF12833">
    <property type="entry name" value="HTH_18"/>
    <property type="match status" value="1"/>
</dbReference>
<dbReference type="PROSITE" id="PS01124">
    <property type="entry name" value="HTH_ARAC_FAMILY_2"/>
    <property type="match status" value="1"/>
</dbReference>
<organism evidence="5 6">
    <name type="scientific">Hafnia psychrotolerans</name>
    <dbReference type="NCBI Taxonomy" id="1477018"/>
    <lineage>
        <taxon>Bacteria</taxon>
        <taxon>Pseudomonadati</taxon>
        <taxon>Pseudomonadota</taxon>
        <taxon>Gammaproteobacteria</taxon>
        <taxon>Enterobacterales</taxon>
        <taxon>Hafniaceae</taxon>
        <taxon>Hafnia</taxon>
    </lineage>
</organism>
<keyword evidence="6" id="KW-1185">Reference proteome</keyword>
<evidence type="ECO:0000256" key="1">
    <source>
        <dbReference type="ARBA" id="ARBA00023015"/>
    </source>
</evidence>
<dbReference type="EMBL" id="BMFZ01000004">
    <property type="protein sequence ID" value="GGA44771.1"/>
    <property type="molecule type" value="Genomic_DNA"/>
</dbReference>
<dbReference type="PANTHER" id="PTHR47504:SF4">
    <property type="entry name" value="MULTIPLE ANTIBIOTIC RESISTANCE PROTEIN MARA"/>
    <property type="match status" value="1"/>
</dbReference>
<dbReference type="PROSITE" id="PS00041">
    <property type="entry name" value="HTH_ARAC_FAMILY_1"/>
    <property type="match status" value="1"/>
</dbReference>
<protein>
    <submittedName>
        <fullName evidence="5">MDR efflux pump AcrAB transcriptional activator MarA</fullName>
    </submittedName>
</protein>
<dbReference type="InterPro" id="IPR050959">
    <property type="entry name" value="MarA-like"/>
</dbReference>
<keyword evidence="1" id="KW-0805">Transcription regulation</keyword>
<evidence type="ECO:0000313" key="6">
    <source>
        <dbReference type="Proteomes" id="UP000627464"/>
    </source>
</evidence>